<evidence type="ECO:0000256" key="4">
    <source>
        <dbReference type="ARBA" id="ARBA00022989"/>
    </source>
</evidence>
<dbReference type="GO" id="GO:0005351">
    <property type="term" value="F:carbohydrate:proton symporter activity"/>
    <property type="evidence" value="ECO:0007669"/>
    <property type="project" value="TreeGrafter"/>
</dbReference>
<comment type="subcellular location">
    <subcellularLocation>
        <location evidence="1">Membrane</location>
        <topology evidence="1">Multi-pass membrane protein</topology>
    </subcellularLocation>
</comment>
<keyword evidence="9" id="KW-1185">Reference proteome</keyword>
<proteinExistence type="inferred from homology"/>
<evidence type="ECO:0000256" key="3">
    <source>
        <dbReference type="ARBA" id="ARBA00022692"/>
    </source>
</evidence>
<dbReference type="VEuPathDB" id="FungiDB:ASPVEDRAFT_77385"/>
<keyword evidence="5 6" id="KW-0472">Membrane</keyword>
<evidence type="ECO:0000256" key="1">
    <source>
        <dbReference type="ARBA" id="ARBA00004141"/>
    </source>
</evidence>
<dbReference type="Proteomes" id="UP000184073">
    <property type="component" value="Unassembled WGS sequence"/>
</dbReference>
<gene>
    <name evidence="8" type="ORF">ASPVEDRAFT_77385</name>
</gene>
<dbReference type="Pfam" id="PF00083">
    <property type="entry name" value="Sugar_tr"/>
    <property type="match status" value="1"/>
</dbReference>
<dbReference type="SUPFAM" id="SSF103473">
    <property type="entry name" value="MFS general substrate transporter"/>
    <property type="match status" value="1"/>
</dbReference>
<feature type="transmembrane region" description="Helical" evidence="6">
    <location>
        <begin position="70"/>
        <end position="90"/>
    </location>
</feature>
<feature type="transmembrane region" description="Helical" evidence="6">
    <location>
        <begin position="191"/>
        <end position="213"/>
    </location>
</feature>
<feature type="transmembrane region" description="Helical" evidence="6">
    <location>
        <begin position="449"/>
        <end position="468"/>
    </location>
</feature>
<dbReference type="GeneID" id="63731899"/>
<keyword evidence="4 6" id="KW-1133">Transmembrane helix</keyword>
<feature type="domain" description="Major facilitator superfamily (MFS) profile" evidence="7">
    <location>
        <begin position="32"/>
        <end position="472"/>
    </location>
</feature>
<evidence type="ECO:0000256" key="2">
    <source>
        <dbReference type="ARBA" id="ARBA00010992"/>
    </source>
</evidence>
<feature type="transmembrane region" description="Helical" evidence="6">
    <location>
        <begin position="27"/>
        <end position="50"/>
    </location>
</feature>
<dbReference type="GO" id="GO:0016020">
    <property type="term" value="C:membrane"/>
    <property type="evidence" value="ECO:0007669"/>
    <property type="project" value="UniProtKB-SubCell"/>
</dbReference>
<feature type="transmembrane region" description="Helical" evidence="6">
    <location>
        <begin position="161"/>
        <end position="185"/>
    </location>
</feature>
<dbReference type="InterPro" id="IPR050360">
    <property type="entry name" value="MFS_Sugar_Transporters"/>
</dbReference>
<sequence length="514" mass="54815">MAERSEKKSGVDVRPIASKVETPGTSLVNILVVVTACLGGFMYGFAANALSGSLSQPSFQAKFLNRPDATSVQDGMLSGFLGGALVGAVFQAPLSNKFGRRIANQAASVLMIISGALQAGSVDVPMFTVCRVISGIAGGMLFANTPVYMSEVSPPHTRGMLVGLVGVGVVTAYILCAIFALAFSFVQSDVAWRLIFIVLTGFGCVHLASLFFIPESPRWLTEKGRDEEAKKVLEYLHNTKKDGSARFAHAELDQIKAQVDFERNTPRGYMHILRTPSHRKRALCSILLWVMGQGTGITAIANLVPTLMGGLGFDATMQLGLGVVWTVCAIIGCGINVILLDRVGRVKLLIAVAGGFGCAAIIAVMGALSKYYLNSTYTPGINAAVAIYFIFGAFFTSTIECTAYVYGAEIWPTHLRSEGSTIAFASFFGNAVAYTGPVTMALATIGWKYYMVFVAVTVVSTVLIMFYFPETMGLSLEEINAKFGDTVELDLQDALAAQDNSSVSNSESVTSDKV</sequence>
<dbReference type="PROSITE" id="PS50850">
    <property type="entry name" value="MFS"/>
    <property type="match status" value="1"/>
</dbReference>
<comment type="similarity">
    <text evidence="2">Belongs to the major facilitator superfamily. Sugar transporter (TC 2.A.1.1) family.</text>
</comment>
<accession>A0A1L9Q4R9</accession>
<dbReference type="InterPro" id="IPR005828">
    <property type="entry name" value="MFS_sugar_transport-like"/>
</dbReference>
<name>A0A1L9Q4R9_ASPVE</name>
<dbReference type="PANTHER" id="PTHR48022:SF30">
    <property type="entry name" value="MAJOR FACILITATOR SUPERFAMILY (MFS) PROFILE DOMAIN-CONTAINING PROTEIN"/>
    <property type="match status" value="1"/>
</dbReference>
<dbReference type="PROSITE" id="PS00217">
    <property type="entry name" value="SUGAR_TRANSPORT_2"/>
    <property type="match status" value="1"/>
</dbReference>
<feature type="transmembrane region" description="Helical" evidence="6">
    <location>
        <begin position="316"/>
        <end position="339"/>
    </location>
</feature>
<dbReference type="RefSeq" id="XP_040674537.1">
    <property type="nucleotide sequence ID" value="XM_040816388.1"/>
</dbReference>
<evidence type="ECO:0000256" key="5">
    <source>
        <dbReference type="ARBA" id="ARBA00023136"/>
    </source>
</evidence>
<organism evidence="8 9">
    <name type="scientific">Aspergillus versicolor CBS 583.65</name>
    <dbReference type="NCBI Taxonomy" id="1036611"/>
    <lineage>
        <taxon>Eukaryota</taxon>
        <taxon>Fungi</taxon>
        <taxon>Dikarya</taxon>
        <taxon>Ascomycota</taxon>
        <taxon>Pezizomycotina</taxon>
        <taxon>Eurotiomycetes</taxon>
        <taxon>Eurotiomycetidae</taxon>
        <taxon>Eurotiales</taxon>
        <taxon>Aspergillaceae</taxon>
        <taxon>Aspergillus</taxon>
        <taxon>Aspergillus subgen. Nidulantes</taxon>
    </lineage>
</organism>
<feature type="transmembrane region" description="Helical" evidence="6">
    <location>
        <begin position="419"/>
        <end position="443"/>
    </location>
</feature>
<dbReference type="Gene3D" id="1.20.1250.20">
    <property type="entry name" value="MFS general substrate transporter like domains"/>
    <property type="match status" value="1"/>
</dbReference>
<dbReference type="PANTHER" id="PTHR48022">
    <property type="entry name" value="PLASTIDIC GLUCOSE TRANSPORTER 4"/>
    <property type="match status" value="1"/>
</dbReference>
<feature type="transmembrane region" description="Helical" evidence="6">
    <location>
        <begin position="348"/>
        <end position="373"/>
    </location>
</feature>
<dbReference type="AlphaFoldDB" id="A0A1L9Q4R9"/>
<feature type="transmembrane region" description="Helical" evidence="6">
    <location>
        <begin position="282"/>
        <end position="304"/>
    </location>
</feature>
<evidence type="ECO:0000313" key="9">
    <source>
        <dbReference type="Proteomes" id="UP000184073"/>
    </source>
</evidence>
<dbReference type="EMBL" id="KV878141">
    <property type="protein sequence ID" value="OJJ08775.1"/>
    <property type="molecule type" value="Genomic_DNA"/>
</dbReference>
<keyword evidence="3 6" id="KW-0812">Transmembrane</keyword>
<evidence type="ECO:0000259" key="7">
    <source>
        <dbReference type="PROSITE" id="PS50850"/>
    </source>
</evidence>
<evidence type="ECO:0000313" key="8">
    <source>
        <dbReference type="EMBL" id="OJJ08775.1"/>
    </source>
</evidence>
<protein>
    <recommendedName>
        <fullName evidence="7">Major facilitator superfamily (MFS) profile domain-containing protein</fullName>
    </recommendedName>
</protein>
<dbReference type="InterPro" id="IPR020846">
    <property type="entry name" value="MFS_dom"/>
</dbReference>
<evidence type="ECO:0000256" key="6">
    <source>
        <dbReference type="SAM" id="Phobius"/>
    </source>
</evidence>
<feature type="transmembrane region" description="Helical" evidence="6">
    <location>
        <begin position="385"/>
        <end position="407"/>
    </location>
</feature>
<dbReference type="InterPro" id="IPR005829">
    <property type="entry name" value="Sugar_transporter_CS"/>
</dbReference>
<dbReference type="InterPro" id="IPR036259">
    <property type="entry name" value="MFS_trans_sf"/>
</dbReference>
<dbReference type="OrthoDB" id="6612291at2759"/>
<reference evidence="9" key="1">
    <citation type="journal article" date="2017" name="Genome Biol.">
        <title>Comparative genomics reveals high biological diversity and specific adaptations in the industrially and medically important fungal genus Aspergillus.</title>
        <authorList>
            <person name="de Vries R.P."/>
            <person name="Riley R."/>
            <person name="Wiebenga A."/>
            <person name="Aguilar-Osorio G."/>
            <person name="Amillis S."/>
            <person name="Uchima C.A."/>
            <person name="Anderluh G."/>
            <person name="Asadollahi M."/>
            <person name="Askin M."/>
            <person name="Barry K."/>
            <person name="Battaglia E."/>
            <person name="Bayram O."/>
            <person name="Benocci T."/>
            <person name="Braus-Stromeyer S.A."/>
            <person name="Caldana C."/>
            <person name="Canovas D."/>
            <person name="Cerqueira G.C."/>
            <person name="Chen F."/>
            <person name="Chen W."/>
            <person name="Choi C."/>
            <person name="Clum A."/>
            <person name="Dos Santos R.A."/>
            <person name="Damasio A.R."/>
            <person name="Diallinas G."/>
            <person name="Emri T."/>
            <person name="Fekete E."/>
            <person name="Flipphi M."/>
            <person name="Freyberg S."/>
            <person name="Gallo A."/>
            <person name="Gournas C."/>
            <person name="Habgood R."/>
            <person name="Hainaut M."/>
            <person name="Harispe M.L."/>
            <person name="Henrissat B."/>
            <person name="Hilden K.S."/>
            <person name="Hope R."/>
            <person name="Hossain A."/>
            <person name="Karabika E."/>
            <person name="Karaffa L."/>
            <person name="Karanyi Z."/>
            <person name="Krasevec N."/>
            <person name="Kuo A."/>
            <person name="Kusch H."/>
            <person name="LaButti K."/>
            <person name="Lagendijk E.L."/>
            <person name="Lapidus A."/>
            <person name="Levasseur A."/>
            <person name="Lindquist E."/>
            <person name="Lipzen A."/>
            <person name="Logrieco A.F."/>
            <person name="MacCabe A."/>
            <person name="Maekelae M.R."/>
            <person name="Malavazi I."/>
            <person name="Melin P."/>
            <person name="Meyer V."/>
            <person name="Mielnichuk N."/>
            <person name="Miskei M."/>
            <person name="Molnar A.P."/>
            <person name="Mule G."/>
            <person name="Ngan C.Y."/>
            <person name="Orejas M."/>
            <person name="Orosz E."/>
            <person name="Ouedraogo J.P."/>
            <person name="Overkamp K.M."/>
            <person name="Park H.-S."/>
            <person name="Perrone G."/>
            <person name="Piumi F."/>
            <person name="Punt P.J."/>
            <person name="Ram A.F."/>
            <person name="Ramon A."/>
            <person name="Rauscher S."/>
            <person name="Record E."/>
            <person name="Riano-Pachon D.M."/>
            <person name="Robert V."/>
            <person name="Roehrig J."/>
            <person name="Ruller R."/>
            <person name="Salamov A."/>
            <person name="Salih N.S."/>
            <person name="Samson R.A."/>
            <person name="Sandor E."/>
            <person name="Sanguinetti M."/>
            <person name="Schuetze T."/>
            <person name="Sepcic K."/>
            <person name="Shelest E."/>
            <person name="Sherlock G."/>
            <person name="Sophianopoulou V."/>
            <person name="Squina F.M."/>
            <person name="Sun H."/>
            <person name="Susca A."/>
            <person name="Todd R.B."/>
            <person name="Tsang A."/>
            <person name="Unkles S.E."/>
            <person name="van de Wiele N."/>
            <person name="van Rossen-Uffink D."/>
            <person name="Oliveira J.V."/>
            <person name="Vesth T.C."/>
            <person name="Visser J."/>
            <person name="Yu J.-H."/>
            <person name="Zhou M."/>
            <person name="Andersen M.R."/>
            <person name="Archer D.B."/>
            <person name="Baker S.E."/>
            <person name="Benoit I."/>
            <person name="Brakhage A.A."/>
            <person name="Braus G.H."/>
            <person name="Fischer R."/>
            <person name="Frisvad J.C."/>
            <person name="Goldman G.H."/>
            <person name="Houbraken J."/>
            <person name="Oakley B."/>
            <person name="Pocsi I."/>
            <person name="Scazzocchio C."/>
            <person name="Seiboth B."/>
            <person name="vanKuyk P.A."/>
            <person name="Wortman J."/>
            <person name="Dyer P.S."/>
            <person name="Grigoriev I.V."/>
        </authorList>
    </citation>
    <scope>NUCLEOTIDE SEQUENCE [LARGE SCALE GENOMIC DNA]</scope>
    <source>
        <strain evidence="9">CBS 583.65</strain>
    </source>
</reference>